<feature type="compositionally biased region" description="Acidic residues" evidence="2">
    <location>
        <begin position="1116"/>
        <end position="1127"/>
    </location>
</feature>
<feature type="region of interest" description="Disordered" evidence="2">
    <location>
        <begin position="841"/>
        <end position="866"/>
    </location>
</feature>
<feature type="region of interest" description="Disordered" evidence="2">
    <location>
        <begin position="1"/>
        <end position="72"/>
    </location>
</feature>
<dbReference type="Pfam" id="PF00271">
    <property type="entry name" value="Helicase_C"/>
    <property type="match status" value="1"/>
</dbReference>
<feature type="compositionally biased region" description="Low complexity" evidence="2">
    <location>
        <begin position="30"/>
        <end position="40"/>
    </location>
</feature>
<protein>
    <submittedName>
        <fullName evidence="5">Uncharacterized protein</fullName>
    </submittedName>
</protein>
<proteinExistence type="predicted"/>
<dbReference type="InterPro" id="IPR001650">
    <property type="entry name" value="Helicase_C-like"/>
</dbReference>
<gene>
    <name evidence="5" type="ORF">CTEN210_14938</name>
</gene>
<dbReference type="SMART" id="SM00490">
    <property type="entry name" value="HELICc"/>
    <property type="match status" value="1"/>
</dbReference>
<dbReference type="AlphaFoldDB" id="A0AAD3D6P2"/>
<dbReference type="GO" id="GO:0005524">
    <property type="term" value="F:ATP binding"/>
    <property type="evidence" value="ECO:0007669"/>
    <property type="project" value="InterPro"/>
</dbReference>
<organism evidence="5 6">
    <name type="scientific">Chaetoceros tenuissimus</name>
    <dbReference type="NCBI Taxonomy" id="426638"/>
    <lineage>
        <taxon>Eukaryota</taxon>
        <taxon>Sar</taxon>
        <taxon>Stramenopiles</taxon>
        <taxon>Ochrophyta</taxon>
        <taxon>Bacillariophyta</taxon>
        <taxon>Coscinodiscophyceae</taxon>
        <taxon>Chaetocerotophycidae</taxon>
        <taxon>Chaetocerotales</taxon>
        <taxon>Chaetocerotaceae</taxon>
        <taxon>Chaetoceros</taxon>
    </lineage>
</organism>
<evidence type="ECO:0000313" key="5">
    <source>
        <dbReference type="EMBL" id="GFH58462.1"/>
    </source>
</evidence>
<dbReference type="EMBL" id="BLLK01000062">
    <property type="protein sequence ID" value="GFH58462.1"/>
    <property type="molecule type" value="Genomic_DNA"/>
</dbReference>
<feature type="compositionally biased region" description="Low complexity" evidence="2">
    <location>
        <begin position="81"/>
        <end position="92"/>
    </location>
</feature>
<feature type="compositionally biased region" description="Polar residues" evidence="2">
    <location>
        <begin position="1"/>
        <end position="20"/>
    </location>
</feature>
<dbReference type="SUPFAM" id="SSF52540">
    <property type="entry name" value="P-loop containing nucleoside triphosphate hydrolases"/>
    <property type="match status" value="2"/>
</dbReference>
<dbReference type="InterPro" id="IPR000330">
    <property type="entry name" value="SNF2_N"/>
</dbReference>
<feature type="region of interest" description="Disordered" evidence="2">
    <location>
        <begin position="883"/>
        <end position="907"/>
    </location>
</feature>
<keyword evidence="1" id="KW-0378">Hydrolase</keyword>
<feature type="compositionally biased region" description="Basic and acidic residues" evidence="2">
    <location>
        <begin position="61"/>
        <end position="70"/>
    </location>
</feature>
<sequence>MEMQQNQEGSGGHVQQQQYDETLVHAEHNQQQQQQQQQQQGLQTYDNTLAEAATNDASQHMYERENEQQHAHNSNIAPEQMNNQQQETQQQQEEQDSDDEVEVIGVTKGNKPPPQEQQQQQNQVSILTPYNFAIDQDLKCTWQNMLPTRNKVPAPMPVHTDQVRAYRLSLLSNSYFTITAIMHHTNSYDFIPSLMGIRKPIKEIVKNHGEKGESAILEDGKWRIPLSVYQVFYNYLSHQQKTYVEPIPNHQIQIASLGKAAAERGYPSPEELISHGIPSGLANGLAPYQRGGVDFVLQRNGKALIADEMGLGKTVQGIAAMACYEDEWPVLVLSPSTARYHWEAEFLNWLGKDSEINRKVEQLEEEKLFVGDLDSEAEEKKLEFNGEYSNKRRLDFDQQDSKRSKPMPTIPLLDPSEINVMISSSDPMLKPNTRVVVLSYGLVANLAKKELLTPGSFKCVIVDESHMLKNKKSKRTMSVMPLLKSAKRVVMLSGTPAFSRPQELFPQLNALGEHKGWWADEEEFNSKYTVDKYSDPSFAELHTLLTSTVMIRRLKNDILKDMPSKLRENVHIELRDPLLSNQIKEGLLALRTGKGLLGKLSLLHQKLEPMQVVPQNNFMNPNLPQPQDPSSNVFFGQQPQQDEEPSRKAILNQIFRQTGTAKIPVIVDMLKLWLNDPTNTKICIFAHHINVLDALVEQGGLSNHEGSKSKFIKIDGSTNPKFRQEQITSFQNDPTVRVAVLGITAAGVGVTLTAASTIWFAELFWTPALMIQAEDRCHRIGQQARVRCLYTIAKGTLDEVLWILLKRKFRALGEFVEGQEMMDIVVHTTYQNEVDAVLRKSENDLDSDTEDVEEKKDANALANEDTIQHDIEELATEDMKLAAGNEDDDPDDEPQNFERKKPKAKEEDIICLSDDEDETEVQVETTATTAKAAKPKPVDPTENTTSETLFHRYNDSKWTIPPPSSVHSSFQLSKPQHFYMFFKGPSYRLSFFPVAGRIMVSENKATLPDSNGIQYPAFGDILVAINDTLVDKFHYTKVVHMLKSVIHSNSYVRLFFVRDVYLSNAFQKWRELDLLPQLHSRPKVKDRSPEPTSALPEDQTAGNTNNSSVEVKSGESGEEDDVIEILD</sequence>
<name>A0AAD3D6P2_9STRA</name>
<comment type="caution">
    <text evidence="5">The sequence shown here is derived from an EMBL/GenBank/DDBJ whole genome shotgun (WGS) entry which is preliminary data.</text>
</comment>
<dbReference type="PANTHER" id="PTHR45766:SF6">
    <property type="entry name" value="SWI_SNF-RELATED MATRIX-ASSOCIATED ACTIN-DEPENDENT REGULATOR OF CHROMATIN SUBFAMILY A-LIKE PROTEIN 1"/>
    <property type="match status" value="1"/>
</dbReference>
<feature type="compositionally biased region" description="Polar residues" evidence="2">
    <location>
        <begin position="628"/>
        <end position="640"/>
    </location>
</feature>
<dbReference type="PROSITE" id="PS51194">
    <property type="entry name" value="HELICASE_CTER"/>
    <property type="match status" value="1"/>
</dbReference>
<dbReference type="PROSITE" id="PS51192">
    <property type="entry name" value="HELICASE_ATP_BIND_1"/>
    <property type="match status" value="1"/>
</dbReference>
<evidence type="ECO:0000259" key="3">
    <source>
        <dbReference type="PROSITE" id="PS51192"/>
    </source>
</evidence>
<feature type="compositionally biased region" description="Acidic residues" evidence="2">
    <location>
        <begin position="885"/>
        <end position="895"/>
    </location>
</feature>
<feature type="region of interest" description="Disordered" evidence="2">
    <location>
        <begin position="81"/>
        <end position="100"/>
    </location>
</feature>
<evidence type="ECO:0000259" key="4">
    <source>
        <dbReference type="PROSITE" id="PS51194"/>
    </source>
</evidence>
<keyword evidence="6" id="KW-1185">Reference proteome</keyword>
<dbReference type="Gene3D" id="3.40.50.10810">
    <property type="entry name" value="Tandem AAA-ATPase domain"/>
    <property type="match status" value="1"/>
</dbReference>
<feature type="domain" description="Helicase C-terminal" evidence="4">
    <location>
        <begin position="665"/>
        <end position="827"/>
    </location>
</feature>
<dbReference type="InterPro" id="IPR014001">
    <property type="entry name" value="Helicase_ATP-bd"/>
</dbReference>
<reference evidence="5 6" key="1">
    <citation type="journal article" date="2021" name="Sci. Rep.">
        <title>The genome of the diatom Chaetoceros tenuissimus carries an ancient integrated fragment of an extant virus.</title>
        <authorList>
            <person name="Hongo Y."/>
            <person name="Kimura K."/>
            <person name="Takaki Y."/>
            <person name="Yoshida Y."/>
            <person name="Baba S."/>
            <person name="Kobayashi G."/>
            <person name="Nagasaki K."/>
            <person name="Hano T."/>
            <person name="Tomaru Y."/>
        </authorList>
    </citation>
    <scope>NUCLEOTIDE SEQUENCE [LARGE SCALE GENOMIC DNA]</scope>
    <source>
        <strain evidence="5 6">NIES-3715</strain>
    </source>
</reference>
<dbReference type="InterPro" id="IPR027417">
    <property type="entry name" value="P-loop_NTPase"/>
</dbReference>
<feature type="compositionally biased region" description="Basic and acidic residues" evidence="2">
    <location>
        <begin position="896"/>
        <end position="907"/>
    </location>
</feature>
<dbReference type="GO" id="GO:0006281">
    <property type="term" value="P:DNA repair"/>
    <property type="evidence" value="ECO:0007669"/>
    <property type="project" value="TreeGrafter"/>
</dbReference>
<evidence type="ECO:0000256" key="2">
    <source>
        <dbReference type="SAM" id="MobiDB-lite"/>
    </source>
</evidence>
<dbReference type="GO" id="GO:0031297">
    <property type="term" value="P:replication fork processing"/>
    <property type="evidence" value="ECO:0007669"/>
    <property type="project" value="TreeGrafter"/>
</dbReference>
<dbReference type="GO" id="GO:0043596">
    <property type="term" value="C:nuclear replication fork"/>
    <property type="evidence" value="ECO:0007669"/>
    <property type="project" value="TreeGrafter"/>
</dbReference>
<dbReference type="GO" id="GO:0016787">
    <property type="term" value="F:hydrolase activity"/>
    <property type="evidence" value="ECO:0007669"/>
    <property type="project" value="UniProtKB-KW"/>
</dbReference>
<feature type="region of interest" description="Disordered" evidence="2">
    <location>
        <begin position="621"/>
        <end position="646"/>
    </location>
</feature>
<evidence type="ECO:0000256" key="1">
    <source>
        <dbReference type="ARBA" id="ARBA00022801"/>
    </source>
</evidence>
<dbReference type="CDD" id="cd18793">
    <property type="entry name" value="SF2_C_SNF"/>
    <property type="match status" value="1"/>
</dbReference>
<dbReference type="Pfam" id="PF00176">
    <property type="entry name" value="SNF2-rel_dom"/>
    <property type="match status" value="1"/>
</dbReference>
<dbReference type="InterPro" id="IPR038718">
    <property type="entry name" value="SNF2-like_sf"/>
</dbReference>
<feature type="region of interest" description="Disordered" evidence="2">
    <location>
        <begin position="1081"/>
        <end position="1127"/>
    </location>
</feature>
<dbReference type="PANTHER" id="PTHR45766">
    <property type="entry name" value="DNA ANNEALING HELICASE AND ENDONUCLEASE ZRANB3 FAMILY MEMBER"/>
    <property type="match status" value="1"/>
</dbReference>
<dbReference type="SMART" id="SM00487">
    <property type="entry name" value="DEXDc"/>
    <property type="match status" value="1"/>
</dbReference>
<evidence type="ECO:0000313" key="6">
    <source>
        <dbReference type="Proteomes" id="UP001054902"/>
    </source>
</evidence>
<dbReference type="InterPro" id="IPR049730">
    <property type="entry name" value="SNF2/RAD54-like_C"/>
</dbReference>
<dbReference type="Gene3D" id="3.40.50.300">
    <property type="entry name" value="P-loop containing nucleotide triphosphate hydrolases"/>
    <property type="match status" value="1"/>
</dbReference>
<feature type="domain" description="Helicase ATP-binding" evidence="3">
    <location>
        <begin position="294"/>
        <end position="514"/>
    </location>
</feature>
<accession>A0AAD3D6P2</accession>
<dbReference type="Proteomes" id="UP001054902">
    <property type="component" value="Unassembled WGS sequence"/>
</dbReference>